<dbReference type="PROSITE" id="PS00300">
    <property type="entry name" value="SRP54"/>
    <property type="match status" value="1"/>
</dbReference>
<feature type="binding site" evidence="10">
    <location>
        <begin position="323"/>
        <end position="326"/>
    </location>
    <ligand>
        <name>GTP</name>
        <dbReference type="ChEBI" id="CHEBI:37565"/>
    </ligand>
</feature>
<evidence type="ECO:0000313" key="14">
    <source>
        <dbReference type="Proteomes" id="UP000183529"/>
    </source>
</evidence>
<dbReference type="RefSeq" id="WP_074981472.1">
    <property type="nucleotide sequence ID" value="NZ_CADFGN010000002.1"/>
</dbReference>
<dbReference type="CDD" id="cd17874">
    <property type="entry name" value="FtsY"/>
    <property type="match status" value="1"/>
</dbReference>
<keyword evidence="6 10" id="KW-0472">Membrane</keyword>
<dbReference type="Gene3D" id="3.40.50.300">
    <property type="entry name" value="P-loop containing nucleotide triphosphate hydrolases"/>
    <property type="match status" value="1"/>
</dbReference>
<name>A0AAQ1GC27_9BURK</name>
<evidence type="ECO:0000256" key="4">
    <source>
        <dbReference type="ARBA" id="ARBA00022801"/>
    </source>
</evidence>
<dbReference type="Pfam" id="PF02881">
    <property type="entry name" value="SRP54_N"/>
    <property type="match status" value="1"/>
</dbReference>
<dbReference type="SMART" id="SM00962">
    <property type="entry name" value="SRP54"/>
    <property type="match status" value="1"/>
</dbReference>
<keyword evidence="7 10" id="KW-0675">Receptor</keyword>
<keyword evidence="1 10" id="KW-1003">Cell membrane</keyword>
<dbReference type="SUPFAM" id="SSF52540">
    <property type="entry name" value="P-loop containing nucleoside triphosphate hydrolases"/>
    <property type="match status" value="1"/>
</dbReference>
<dbReference type="GO" id="GO:0006614">
    <property type="term" value="P:SRP-dependent cotranslational protein targeting to membrane"/>
    <property type="evidence" value="ECO:0007669"/>
    <property type="project" value="InterPro"/>
</dbReference>
<evidence type="ECO:0000256" key="11">
    <source>
        <dbReference type="SAM" id="MobiDB-lite"/>
    </source>
</evidence>
<dbReference type="GO" id="GO:0005047">
    <property type="term" value="F:signal recognition particle binding"/>
    <property type="evidence" value="ECO:0007669"/>
    <property type="project" value="TreeGrafter"/>
</dbReference>
<evidence type="ECO:0000256" key="8">
    <source>
        <dbReference type="ARBA" id="ARBA00048027"/>
    </source>
</evidence>
<keyword evidence="2 10" id="KW-0963">Cytoplasm</keyword>
<proteinExistence type="inferred from homology"/>
<evidence type="ECO:0000256" key="9">
    <source>
        <dbReference type="ARBA" id="ARBA00053570"/>
    </source>
</evidence>
<evidence type="ECO:0000256" key="1">
    <source>
        <dbReference type="ARBA" id="ARBA00022475"/>
    </source>
</evidence>
<feature type="domain" description="SRP54-type proteins GTP-binding" evidence="12">
    <location>
        <begin position="344"/>
        <end position="357"/>
    </location>
</feature>
<dbReference type="SUPFAM" id="SSF47364">
    <property type="entry name" value="Domain of the SRP/SRP receptor G-proteins"/>
    <property type="match status" value="1"/>
</dbReference>
<evidence type="ECO:0000256" key="10">
    <source>
        <dbReference type="HAMAP-Rule" id="MF_00920"/>
    </source>
</evidence>
<gene>
    <name evidence="10" type="primary">ftsY</name>
    <name evidence="13" type="ORF">SAMN05216550_102120</name>
</gene>
<dbReference type="AlphaFoldDB" id="A0AAQ1GC27"/>
<dbReference type="EC" id="3.6.5.4" evidence="10"/>
<dbReference type="InterPro" id="IPR013822">
    <property type="entry name" value="Signal_recog_particl_SRP54_hlx"/>
</dbReference>
<dbReference type="Pfam" id="PF00448">
    <property type="entry name" value="SRP54"/>
    <property type="match status" value="1"/>
</dbReference>
<dbReference type="InterPro" id="IPR004390">
    <property type="entry name" value="SR_rcpt_FtsY"/>
</dbReference>
<keyword evidence="5 10" id="KW-0342">GTP-binding</keyword>
<feature type="region of interest" description="Disordered" evidence="11">
    <location>
        <begin position="1"/>
        <end position="52"/>
    </location>
</feature>
<dbReference type="InterPro" id="IPR003593">
    <property type="entry name" value="AAA+_ATPase"/>
</dbReference>
<dbReference type="GO" id="GO:0005525">
    <property type="term" value="F:GTP binding"/>
    <property type="evidence" value="ECO:0007669"/>
    <property type="project" value="UniProtKB-UniRule"/>
</dbReference>
<comment type="caution">
    <text evidence="13">The sequence shown here is derived from an EMBL/GenBank/DDBJ whole genome shotgun (WGS) entry which is preliminary data.</text>
</comment>
<protein>
    <recommendedName>
        <fullName evidence="10">Signal recognition particle receptor FtsY</fullName>
        <shortName evidence="10">SRP receptor</shortName>
        <ecNumber evidence="10">3.6.5.4</ecNumber>
    </recommendedName>
</protein>
<dbReference type="PANTHER" id="PTHR43134">
    <property type="entry name" value="SIGNAL RECOGNITION PARTICLE RECEPTOR SUBUNIT ALPHA"/>
    <property type="match status" value="1"/>
</dbReference>
<feature type="binding site" evidence="10">
    <location>
        <begin position="178"/>
        <end position="185"/>
    </location>
    <ligand>
        <name>GTP</name>
        <dbReference type="ChEBI" id="CHEBI:37565"/>
    </ligand>
</feature>
<reference evidence="13 14" key="1">
    <citation type="submission" date="2016-10" db="EMBL/GenBank/DDBJ databases">
        <authorList>
            <person name="Varghese N."/>
            <person name="Submissions S."/>
        </authorList>
    </citation>
    <scope>NUCLEOTIDE SEQUENCE [LARGE SCALE GENOMIC DNA]</scope>
    <source>
        <strain evidence="13 14">LMG 22274</strain>
    </source>
</reference>
<evidence type="ECO:0000259" key="12">
    <source>
        <dbReference type="PROSITE" id="PS00300"/>
    </source>
</evidence>
<feature type="compositionally biased region" description="Low complexity" evidence="11">
    <location>
        <begin position="19"/>
        <end position="28"/>
    </location>
</feature>
<evidence type="ECO:0000256" key="5">
    <source>
        <dbReference type="ARBA" id="ARBA00023134"/>
    </source>
</evidence>
<dbReference type="NCBIfam" id="TIGR00064">
    <property type="entry name" value="ftsY"/>
    <property type="match status" value="1"/>
</dbReference>
<dbReference type="GO" id="GO:0005737">
    <property type="term" value="C:cytoplasm"/>
    <property type="evidence" value="ECO:0007669"/>
    <property type="project" value="UniProtKB-SubCell"/>
</dbReference>
<dbReference type="SMART" id="SM00963">
    <property type="entry name" value="SRP54_N"/>
    <property type="match status" value="1"/>
</dbReference>
<dbReference type="InterPro" id="IPR000897">
    <property type="entry name" value="SRP54_GTPase_dom"/>
</dbReference>
<comment type="function">
    <text evidence="9 10">Involved in targeting and insertion of nascent membrane proteins into the cytoplasmic membrane. Acts as a receptor for the complex formed by the signal recognition particle (SRP) and the ribosome-nascent chain (RNC). Interaction with SRP-RNC leads to the transfer of the RNC complex to the Sec translocase for insertion into the membrane, the hydrolysis of GTP by both Ffh and FtsY, and the dissociation of the SRP-FtsY complex into the individual components.</text>
</comment>
<feature type="compositionally biased region" description="Low complexity" evidence="11">
    <location>
        <begin position="36"/>
        <end position="52"/>
    </location>
</feature>
<keyword evidence="4 10" id="KW-0378">Hydrolase</keyword>
<dbReference type="FunFam" id="3.40.50.300:FF:000053">
    <property type="entry name" value="Signal recognition particle receptor FtsY"/>
    <property type="match status" value="1"/>
</dbReference>
<comment type="subcellular location">
    <subcellularLocation>
        <location evidence="10">Cell membrane</location>
        <topology evidence="10">Peripheral membrane protein</topology>
        <orientation evidence="10">Cytoplasmic side</orientation>
    </subcellularLocation>
    <subcellularLocation>
        <location evidence="10">Cytoplasm</location>
    </subcellularLocation>
</comment>
<evidence type="ECO:0000256" key="7">
    <source>
        <dbReference type="ARBA" id="ARBA00023170"/>
    </source>
</evidence>
<comment type="catalytic activity">
    <reaction evidence="8 10">
        <text>GTP + H2O = GDP + phosphate + H(+)</text>
        <dbReference type="Rhea" id="RHEA:19669"/>
        <dbReference type="ChEBI" id="CHEBI:15377"/>
        <dbReference type="ChEBI" id="CHEBI:15378"/>
        <dbReference type="ChEBI" id="CHEBI:37565"/>
        <dbReference type="ChEBI" id="CHEBI:43474"/>
        <dbReference type="ChEBI" id="CHEBI:58189"/>
        <dbReference type="EC" id="3.6.5.4"/>
    </reaction>
</comment>
<feature type="binding site" evidence="10">
    <location>
        <begin position="259"/>
        <end position="263"/>
    </location>
    <ligand>
        <name>GTP</name>
        <dbReference type="ChEBI" id="CHEBI:37565"/>
    </ligand>
</feature>
<accession>A0AAQ1GC27</accession>
<comment type="subunit">
    <text evidence="10">Part of the signal recognition particle protein translocation system, which is composed of SRP and FtsY. SRP is a ribonucleoprotein composed of Ffh and a 4.5S RNA molecule.</text>
</comment>
<dbReference type="Proteomes" id="UP000183529">
    <property type="component" value="Unassembled WGS sequence"/>
</dbReference>
<sequence>MFSFFKRLRGDKNAENEQAETAAPAPEADAARDEAPAAPRAPAAPAESKAPPAAARTFEAVEIVPPPALDATAKKSWLTRLKSGLSKTGSNIQSIFVNAKIDDDLYEELETALLMSDAGVDATEYLLETLRQKVRAERLTEAQQVKTALRQLLIDLLKPLEKSLMLGRAQPLVMMIAGVNGAGKTTSIGKLAKHLQSFDQSVLLAAGDTFRAAAREQLTIWGERNNVTVVQQESGDPAAVIFDAVNAARARGINVVMADTAGRLPTQLHLMDELKKVKRVIGKAFDGAPHEVLLVIDANTGQNALTQVKSFDDALGLTGLIVTKLDGTAKGGILAAIARQRPIPVYFIGVGEKVEDLQPFVAEEFADALLGN</sequence>
<dbReference type="HAMAP" id="MF_00920">
    <property type="entry name" value="FtsY"/>
    <property type="match status" value="1"/>
</dbReference>
<evidence type="ECO:0000256" key="6">
    <source>
        <dbReference type="ARBA" id="ARBA00023136"/>
    </source>
</evidence>
<keyword evidence="3 10" id="KW-0547">Nucleotide-binding</keyword>
<dbReference type="EMBL" id="FNZM01000002">
    <property type="protein sequence ID" value="SEJ02159.1"/>
    <property type="molecule type" value="Genomic_DNA"/>
</dbReference>
<organism evidence="13 14">
    <name type="scientific">Paraburkholderia tropica</name>
    <dbReference type="NCBI Taxonomy" id="92647"/>
    <lineage>
        <taxon>Bacteria</taxon>
        <taxon>Pseudomonadati</taxon>
        <taxon>Pseudomonadota</taxon>
        <taxon>Betaproteobacteria</taxon>
        <taxon>Burkholderiales</taxon>
        <taxon>Burkholderiaceae</taxon>
        <taxon>Paraburkholderia</taxon>
    </lineage>
</organism>
<comment type="similarity">
    <text evidence="10">Belongs to the GTP-binding SRP family. FtsY subfamily.</text>
</comment>
<evidence type="ECO:0000256" key="3">
    <source>
        <dbReference type="ARBA" id="ARBA00022741"/>
    </source>
</evidence>
<dbReference type="InterPro" id="IPR027417">
    <property type="entry name" value="P-loop_NTPase"/>
</dbReference>
<dbReference type="Gene3D" id="1.20.120.140">
    <property type="entry name" value="Signal recognition particle SRP54, nucleotide-binding domain"/>
    <property type="match status" value="1"/>
</dbReference>
<evidence type="ECO:0000256" key="2">
    <source>
        <dbReference type="ARBA" id="ARBA00022490"/>
    </source>
</evidence>
<dbReference type="FunFam" id="1.20.120.140:FF:000002">
    <property type="entry name" value="Signal recognition particle receptor FtsY"/>
    <property type="match status" value="1"/>
</dbReference>
<dbReference type="SMART" id="SM00382">
    <property type="entry name" value="AAA"/>
    <property type="match status" value="1"/>
</dbReference>
<dbReference type="GO" id="GO:0005886">
    <property type="term" value="C:plasma membrane"/>
    <property type="evidence" value="ECO:0007669"/>
    <property type="project" value="UniProtKB-SubCell"/>
</dbReference>
<evidence type="ECO:0000313" key="13">
    <source>
        <dbReference type="EMBL" id="SEJ02159.1"/>
    </source>
</evidence>
<dbReference type="InterPro" id="IPR036225">
    <property type="entry name" value="SRP/SRP_N"/>
</dbReference>
<dbReference type="GO" id="GO:0003924">
    <property type="term" value="F:GTPase activity"/>
    <property type="evidence" value="ECO:0007669"/>
    <property type="project" value="UniProtKB-UniRule"/>
</dbReference>
<dbReference type="InterPro" id="IPR042101">
    <property type="entry name" value="SRP54_N_sf"/>
</dbReference>
<dbReference type="PANTHER" id="PTHR43134:SF1">
    <property type="entry name" value="SIGNAL RECOGNITION PARTICLE RECEPTOR SUBUNIT ALPHA"/>
    <property type="match status" value="1"/>
</dbReference>